<feature type="domain" description="Cytochrome b561" evidence="12">
    <location>
        <begin position="170"/>
        <end position="361"/>
    </location>
</feature>
<dbReference type="PANTHER" id="PTHR23130:SF171">
    <property type="entry name" value="OS01G0895300 PROTEIN"/>
    <property type="match status" value="1"/>
</dbReference>
<dbReference type="OrthoDB" id="19261at2759"/>
<feature type="transmembrane region" description="Helical" evidence="9">
    <location>
        <begin position="338"/>
        <end position="359"/>
    </location>
</feature>
<dbReference type="Gene3D" id="1.20.120.1770">
    <property type="match status" value="1"/>
</dbReference>
<feature type="chain" id="PRO_5032293818" description="Cytochrome b561 and DOMON domain-containing protein" evidence="10">
    <location>
        <begin position="24"/>
        <end position="361"/>
    </location>
</feature>
<dbReference type="PANTHER" id="PTHR23130">
    <property type="entry name" value="CYTOCHROME B561 AND DOMON DOMAIN-CONTAINING PROTEIN"/>
    <property type="match status" value="1"/>
</dbReference>
<evidence type="ECO:0000259" key="12">
    <source>
        <dbReference type="PROSITE" id="PS50939"/>
    </source>
</evidence>
<evidence type="ECO:0000259" key="11">
    <source>
        <dbReference type="PROSITE" id="PS50836"/>
    </source>
</evidence>
<accession>A0A834Z6B9</accession>
<keyword evidence="2" id="KW-0813">Transport</keyword>
<comment type="caution">
    <text evidence="13">The sequence shown here is derived from an EMBL/GenBank/DDBJ whole genome shotgun (WGS) entry which is preliminary data.</text>
</comment>
<dbReference type="GO" id="GO:0046872">
    <property type="term" value="F:metal ion binding"/>
    <property type="evidence" value="ECO:0007669"/>
    <property type="project" value="UniProtKB-KW"/>
</dbReference>
<keyword evidence="8" id="KW-0408">Iron</keyword>
<dbReference type="AlphaFoldDB" id="A0A834Z6B9"/>
<evidence type="ECO:0000256" key="3">
    <source>
        <dbReference type="ARBA" id="ARBA00022692"/>
    </source>
</evidence>
<evidence type="ECO:0008006" key="15">
    <source>
        <dbReference type="Google" id="ProtNLM"/>
    </source>
</evidence>
<keyword evidence="3 9" id="KW-0812">Transmembrane</keyword>
<dbReference type="PROSITE" id="PS50939">
    <property type="entry name" value="CYTOCHROME_B561"/>
    <property type="match status" value="1"/>
</dbReference>
<feature type="binding site" description="axial binding residue" evidence="8">
    <location>
        <position position="206"/>
    </location>
    <ligand>
        <name>heme b</name>
        <dbReference type="ChEBI" id="CHEBI:60344"/>
        <label>1</label>
    </ligand>
    <ligandPart>
        <name>Fe</name>
        <dbReference type="ChEBI" id="CHEBI:18248"/>
    </ligandPart>
</feature>
<dbReference type="CDD" id="cd09631">
    <property type="entry name" value="DOMON_DOH"/>
    <property type="match status" value="1"/>
</dbReference>
<dbReference type="InterPro" id="IPR045266">
    <property type="entry name" value="DOH_DOMON"/>
</dbReference>
<comment type="subcellular location">
    <subcellularLocation>
        <location evidence="1">Membrane</location>
    </subcellularLocation>
</comment>
<evidence type="ECO:0000256" key="2">
    <source>
        <dbReference type="ARBA" id="ARBA00022448"/>
    </source>
</evidence>
<keyword evidence="6 9" id="KW-1133">Transmembrane helix</keyword>
<keyword evidence="8" id="KW-0479">Metal-binding</keyword>
<feature type="transmembrane region" description="Helical" evidence="9">
    <location>
        <begin position="303"/>
        <end position="326"/>
    </location>
</feature>
<dbReference type="Proteomes" id="UP000655225">
    <property type="component" value="Unassembled WGS sequence"/>
</dbReference>
<evidence type="ECO:0000256" key="5">
    <source>
        <dbReference type="ARBA" id="ARBA00022982"/>
    </source>
</evidence>
<feature type="binding site" description="axial binding residue" evidence="8">
    <location>
        <position position="239"/>
    </location>
    <ligand>
        <name>heme b</name>
        <dbReference type="ChEBI" id="CHEBI:60344"/>
        <label>1</label>
    </ligand>
    <ligandPart>
        <name>Fe</name>
        <dbReference type="ChEBI" id="CHEBI:18248"/>
    </ligandPart>
</feature>
<dbReference type="EMBL" id="JABCRI010000008">
    <property type="protein sequence ID" value="KAF8402354.1"/>
    <property type="molecule type" value="Genomic_DNA"/>
</dbReference>
<dbReference type="CDD" id="cd08760">
    <property type="entry name" value="Cyt_b561_FRRS1_like"/>
    <property type="match status" value="1"/>
</dbReference>
<dbReference type="InterPro" id="IPR017214">
    <property type="entry name" value="UCP037471"/>
</dbReference>
<protein>
    <recommendedName>
        <fullName evidence="15">Cytochrome b561 and DOMON domain-containing protein</fullName>
    </recommendedName>
</protein>
<feature type="binding site" description="axial binding residue" evidence="8">
    <location>
        <position position="307"/>
    </location>
    <ligand>
        <name>heme b</name>
        <dbReference type="ChEBI" id="CHEBI:60344"/>
        <label>1</label>
    </ligand>
    <ligandPart>
        <name>Fe</name>
        <dbReference type="ChEBI" id="CHEBI:18248"/>
    </ligandPart>
</feature>
<evidence type="ECO:0000256" key="8">
    <source>
        <dbReference type="PIRSR" id="PIRSR037471-1"/>
    </source>
</evidence>
<feature type="transmembrane region" description="Helical" evidence="9">
    <location>
        <begin position="272"/>
        <end position="291"/>
    </location>
</feature>
<dbReference type="GO" id="GO:0016020">
    <property type="term" value="C:membrane"/>
    <property type="evidence" value="ECO:0007669"/>
    <property type="project" value="UniProtKB-SubCell"/>
</dbReference>
<evidence type="ECO:0000256" key="10">
    <source>
        <dbReference type="SAM" id="SignalP"/>
    </source>
</evidence>
<organism evidence="13 14">
    <name type="scientific">Tetracentron sinense</name>
    <name type="common">Spur-leaf</name>
    <dbReference type="NCBI Taxonomy" id="13715"/>
    <lineage>
        <taxon>Eukaryota</taxon>
        <taxon>Viridiplantae</taxon>
        <taxon>Streptophyta</taxon>
        <taxon>Embryophyta</taxon>
        <taxon>Tracheophyta</taxon>
        <taxon>Spermatophyta</taxon>
        <taxon>Magnoliopsida</taxon>
        <taxon>Trochodendrales</taxon>
        <taxon>Trochodendraceae</taxon>
        <taxon>Tetracentron</taxon>
    </lineage>
</organism>
<proteinExistence type="predicted"/>
<evidence type="ECO:0000256" key="1">
    <source>
        <dbReference type="ARBA" id="ARBA00004370"/>
    </source>
</evidence>
<keyword evidence="5" id="KW-0249">Electron transport</keyword>
<feature type="binding site" description="axial binding residue" evidence="8">
    <location>
        <position position="271"/>
    </location>
    <ligand>
        <name>heme b</name>
        <dbReference type="ChEBI" id="CHEBI:60344"/>
        <label>1</label>
    </ligand>
    <ligandPart>
        <name>Fe</name>
        <dbReference type="ChEBI" id="CHEBI:18248"/>
    </ligandPart>
</feature>
<keyword evidence="7 9" id="KW-0472">Membrane</keyword>
<feature type="transmembrane region" description="Helical" evidence="9">
    <location>
        <begin position="207"/>
        <end position="228"/>
    </location>
</feature>
<feature type="domain" description="DOMON" evidence="11">
    <location>
        <begin position="54"/>
        <end position="163"/>
    </location>
</feature>
<dbReference type="SMART" id="SM00664">
    <property type="entry name" value="DoH"/>
    <property type="match status" value="1"/>
</dbReference>
<reference evidence="13 14" key="1">
    <citation type="submission" date="2020-04" db="EMBL/GenBank/DDBJ databases">
        <title>Plant Genome Project.</title>
        <authorList>
            <person name="Zhang R.-G."/>
        </authorList>
    </citation>
    <scope>NUCLEOTIDE SEQUENCE [LARGE SCALE GENOMIC DNA]</scope>
    <source>
        <strain evidence="13">YNK0</strain>
        <tissue evidence="13">Leaf</tissue>
    </source>
</reference>
<dbReference type="Pfam" id="PF03351">
    <property type="entry name" value="DOMON"/>
    <property type="match status" value="1"/>
</dbReference>
<dbReference type="PROSITE" id="PS50836">
    <property type="entry name" value="DOMON"/>
    <property type="match status" value="1"/>
</dbReference>
<gene>
    <name evidence="13" type="ORF">HHK36_013308</name>
</gene>
<evidence type="ECO:0000256" key="9">
    <source>
        <dbReference type="SAM" id="Phobius"/>
    </source>
</evidence>
<evidence type="ECO:0000256" key="7">
    <source>
        <dbReference type="ARBA" id="ARBA00023136"/>
    </source>
</evidence>
<keyword evidence="14" id="KW-1185">Reference proteome</keyword>
<dbReference type="SMART" id="SM00665">
    <property type="entry name" value="B561"/>
    <property type="match status" value="1"/>
</dbReference>
<name>A0A834Z6B9_TETSI</name>
<keyword evidence="4 10" id="KW-0732">Signal</keyword>
<sequence length="361" mass="40019">MKMNISFIFILFIILGLSSLVNSQTDSCSSNLNLNGLIPFETTSLHCYPVWDSQGFILRYLQNRSNIWSFVLSAPDTNSYVAIGFSDNGKMVGSSAIVGWVSDAGVIKQYYLGGTTPDQVMPDQGSLQVVENSAAIILQSSRLYLAFQLNTTQPQSRLIYSVGQRDTFPPPNYRLLQHRDQVSTSLNYVTGQSTSLSPHSRLRKSHGVLNMLGWGILMLIGAITARYFRQWDPIWFYAHVSIQLLGFIFGLSGLIAGFVLDNLLGADVAKHKGIGIFILVLGCLQVMALLGRPDKASKVRKYWNWYHYSLGSILIVFAISNVFYGIHLGGAGSGWKVGYGSVLAILFLVAIVLEVKLWMRK</sequence>
<evidence type="ECO:0000256" key="6">
    <source>
        <dbReference type="ARBA" id="ARBA00022989"/>
    </source>
</evidence>
<dbReference type="PIRSF" id="PIRSF037471">
    <property type="entry name" value="UCP037471"/>
    <property type="match status" value="1"/>
</dbReference>
<feature type="signal peptide" evidence="10">
    <location>
        <begin position="1"/>
        <end position="23"/>
    </location>
</feature>
<dbReference type="InterPro" id="IPR006593">
    <property type="entry name" value="Cyt_b561/ferric_Rdtase_TM"/>
</dbReference>
<evidence type="ECO:0000313" key="14">
    <source>
        <dbReference type="Proteomes" id="UP000655225"/>
    </source>
</evidence>
<dbReference type="InterPro" id="IPR005018">
    <property type="entry name" value="DOMON_domain"/>
</dbReference>
<evidence type="ECO:0000256" key="4">
    <source>
        <dbReference type="ARBA" id="ARBA00022729"/>
    </source>
</evidence>
<dbReference type="OMA" id="WNWYHYS"/>
<feature type="transmembrane region" description="Helical" evidence="9">
    <location>
        <begin position="235"/>
        <end position="260"/>
    </location>
</feature>
<evidence type="ECO:0000313" key="13">
    <source>
        <dbReference type="EMBL" id="KAF8402354.1"/>
    </source>
</evidence>